<evidence type="ECO:0000256" key="1">
    <source>
        <dbReference type="SAM" id="MobiDB-lite"/>
    </source>
</evidence>
<dbReference type="EMBL" id="HBFS01009745">
    <property type="protein sequence ID" value="CAD8913438.1"/>
    <property type="molecule type" value="Transcribed_RNA"/>
</dbReference>
<feature type="compositionally biased region" description="Low complexity" evidence="1">
    <location>
        <begin position="181"/>
        <end position="200"/>
    </location>
</feature>
<evidence type="ECO:0000313" key="2">
    <source>
        <dbReference type="EMBL" id="CAD8913438.1"/>
    </source>
</evidence>
<reference evidence="2" key="1">
    <citation type="submission" date="2021-01" db="EMBL/GenBank/DDBJ databases">
        <authorList>
            <person name="Corre E."/>
            <person name="Pelletier E."/>
            <person name="Niang G."/>
            <person name="Scheremetjew M."/>
            <person name="Finn R."/>
            <person name="Kale V."/>
            <person name="Holt S."/>
            <person name="Cochrane G."/>
            <person name="Meng A."/>
            <person name="Brown T."/>
            <person name="Cohen L."/>
        </authorList>
    </citation>
    <scope>NUCLEOTIDE SEQUENCE</scope>
    <source>
        <strain evidence="2">Ms1</strain>
    </source>
</reference>
<dbReference type="AlphaFoldDB" id="A0A7S1CBL6"/>
<proteinExistence type="predicted"/>
<feature type="region of interest" description="Disordered" evidence="1">
    <location>
        <begin position="177"/>
        <end position="221"/>
    </location>
</feature>
<gene>
    <name evidence="2" type="ORF">BSP0115_LOCUS6690</name>
</gene>
<organism evidence="2">
    <name type="scientific">Bicosoecida sp. CB-2014</name>
    <dbReference type="NCBI Taxonomy" id="1486930"/>
    <lineage>
        <taxon>Eukaryota</taxon>
        <taxon>Sar</taxon>
        <taxon>Stramenopiles</taxon>
        <taxon>Bigyra</taxon>
        <taxon>Opalozoa</taxon>
        <taxon>Bicosoecida</taxon>
    </lineage>
</organism>
<protein>
    <submittedName>
        <fullName evidence="2">Uncharacterized protein</fullName>
    </submittedName>
</protein>
<name>A0A7S1CBL6_9STRA</name>
<accession>A0A7S1CBL6</accession>
<sequence>MALRALKKLSLSPRAQRKWRLLRRRPVVFLRIYARDVKSEWSSLPNPPEYVDQGPGLAVTHPLRAVRLAWTEYVADTRAGWAGRPLHDDGSGDEVGTADEAEAADDGLHTYIDTETPLEKRVEIIKDMGRTAQEAADDIAPIAQAWAREKVDLAKEAVGEFLRGYADGREELLAELRTGEPGSAPRGGAAAAADASRAAATMPPLPAEPTRVDQASAAARR</sequence>